<evidence type="ECO:0000313" key="2">
    <source>
        <dbReference type="Proteomes" id="UP000015106"/>
    </source>
</evidence>
<accession>A0A8R7NXW5</accession>
<keyword evidence="2" id="KW-1185">Reference proteome</keyword>
<reference evidence="1" key="3">
    <citation type="submission" date="2022-06" db="UniProtKB">
        <authorList>
            <consortium name="EnsemblPlants"/>
        </authorList>
    </citation>
    <scope>IDENTIFICATION</scope>
</reference>
<sequence length="32" mass="3481">MHNKCKAFSISHNTLQVHATASCRINLSSPLA</sequence>
<protein>
    <submittedName>
        <fullName evidence="1">Uncharacterized protein</fullName>
    </submittedName>
</protein>
<dbReference type="EnsemblPlants" id="TuG1812G0100000492.01.T01">
    <property type="protein sequence ID" value="TuG1812G0100000492.01.T01.cds402078"/>
    <property type="gene ID" value="TuG1812G0100000492.01"/>
</dbReference>
<name>A0A8R7NXW5_TRIUA</name>
<dbReference type="AlphaFoldDB" id="A0A8R7NXW5"/>
<dbReference type="PROSITE" id="PS51257">
    <property type="entry name" value="PROKAR_LIPOPROTEIN"/>
    <property type="match status" value="1"/>
</dbReference>
<proteinExistence type="predicted"/>
<reference evidence="1" key="2">
    <citation type="submission" date="2018-03" db="EMBL/GenBank/DDBJ databases">
        <title>The Triticum urartu genome reveals the dynamic nature of wheat genome evolution.</title>
        <authorList>
            <person name="Ling H."/>
            <person name="Ma B."/>
            <person name="Shi X."/>
            <person name="Liu H."/>
            <person name="Dong L."/>
            <person name="Sun H."/>
            <person name="Cao Y."/>
            <person name="Gao Q."/>
            <person name="Zheng S."/>
            <person name="Li Y."/>
            <person name="Yu Y."/>
            <person name="Du H."/>
            <person name="Qi M."/>
            <person name="Li Y."/>
            <person name="Yu H."/>
            <person name="Cui Y."/>
            <person name="Wang N."/>
            <person name="Chen C."/>
            <person name="Wu H."/>
            <person name="Zhao Y."/>
            <person name="Zhang J."/>
            <person name="Li Y."/>
            <person name="Zhou W."/>
            <person name="Zhang B."/>
            <person name="Hu W."/>
            <person name="Eijk M."/>
            <person name="Tang J."/>
            <person name="Witsenboer H."/>
            <person name="Zhao S."/>
            <person name="Li Z."/>
            <person name="Zhang A."/>
            <person name="Wang D."/>
            <person name="Liang C."/>
        </authorList>
    </citation>
    <scope>NUCLEOTIDE SEQUENCE [LARGE SCALE GENOMIC DNA]</scope>
    <source>
        <strain evidence="1">cv. G1812</strain>
    </source>
</reference>
<dbReference type="Gramene" id="TuG1812G0100000492.01.T01">
    <property type="protein sequence ID" value="TuG1812G0100000492.01.T01.cds402078"/>
    <property type="gene ID" value="TuG1812G0100000492.01"/>
</dbReference>
<evidence type="ECO:0000313" key="1">
    <source>
        <dbReference type="EnsemblPlants" id="TuG1812G0100000492.01.T01.cds402078"/>
    </source>
</evidence>
<reference evidence="2" key="1">
    <citation type="journal article" date="2013" name="Nature">
        <title>Draft genome of the wheat A-genome progenitor Triticum urartu.</title>
        <authorList>
            <person name="Ling H.Q."/>
            <person name="Zhao S."/>
            <person name="Liu D."/>
            <person name="Wang J."/>
            <person name="Sun H."/>
            <person name="Zhang C."/>
            <person name="Fan H."/>
            <person name="Li D."/>
            <person name="Dong L."/>
            <person name="Tao Y."/>
            <person name="Gao C."/>
            <person name="Wu H."/>
            <person name="Li Y."/>
            <person name="Cui Y."/>
            <person name="Guo X."/>
            <person name="Zheng S."/>
            <person name="Wang B."/>
            <person name="Yu K."/>
            <person name="Liang Q."/>
            <person name="Yang W."/>
            <person name="Lou X."/>
            <person name="Chen J."/>
            <person name="Feng M."/>
            <person name="Jian J."/>
            <person name="Zhang X."/>
            <person name="Luo G."/>
            <person name="Jiang Y."/>
            <person name="Liu J."/>
            <person name="Wang Z."/>
            <person name="Sha Y."/>
            <person name="Zhang B."/>
            <person name="Wu H."/>
            <person name="Tang D."/>
            <person name="Shen Q."/>
            <person name="Xue P."/>
            <person name="Zou S."/>
            <person name="Wang X."/>
            <person name="Liu X."/>
            <person name="Wang F."/>
            <person name="Yang Y."/>
            <person name="An X."/>
            <person name="Dong Z."/>
            <person name="Zhang K."/>
            <person name="Zhang X."/>
            <person name="Luo M.C."/>
            <person name="Dvorak J."/>
            <person name="Tong Y."/>
            <person name="Wang J."/>
            <person name="Yang H."/>
            <person name="Li Z."/>
            <person name="Wang D."/>
            <person name="Zhang A."/>
            <person name="Wang J."/>
        </authorList>
    </citation>
    <scope>NUCLEOTIDE SEQUENCE</scope>
    <source>
        <strain evidence="2">cv. G1812</strain>
    </source>
</reference>
<organism evidence="1 2">
    <name type="scientific">Triticum urartu</name>
    <name type="common">Red wild einkorn</name>
    <name type="synonym">Crithodium urartu</name>
    <dbReference type="NCBI Taxonomy" id="4572"/>
    <lineage>
        <taxon>Eukaryota</taxon>
        <taxon>Viridiplantae</taxon>
        <taxon>Streptophyta</taxon>
        <taxon>Embryophyta</taxon>
        <taxon>Tracheophyta</taxon>
        <taxon>Spermatophyta</taxon>
        <taxon>Magnoliopsida</taxon>
        <taxon>Liliopsida</taxon>
        <taxon>Poales</taxon>
        <taxon>Poaceae</taxon>
        <taxon>BOP clade</taxon>
        <taxon>Pooideae</taxon>
        <taxon>Triticodae</taxon>
        <taxon>Triticeae</taxon>
        <taxon>Triticinae</taxon>
        <taxon>Triticum</taxon>
    </lineage>
</organism>
<dbReference type="Proteomes" id="UP000015106">
    <property type="component" value="Chromosome 1"/>
</dbReference>